<accession>A0A382LFW0</accession>
<dbReference type="InterPro" id="IPR011047">
    <property type="entry name" value="Quinoprotein_ADH-like_sf"/>
</dbReference>
<evidence type="ECO:0000313" key="1">
    <source>
        <dbReference type="EMBL" id="SVC34002.1"/>
    </source>
</evidence>
<protein>
    <recommendedName>
        <fullName evidence="2">Serine/threonine protein kinase</fullName>
    </recommendedName>
</protein>
<sequence length="98" mass="11127">MFMQHILIVTRLRWNTLTNKLMKKSLSLLIAAAFTLAAAENTSNWPQWRGPNGDGTAANEKAPTTWSETKNLKWKLKLPGYGASSPIIWNDRVYLTCY</sequence>
<dbReference type="PANTHER" id="PTHR34512">
    <property type="entry name" value="CELL SURFACE PROTEIN"/>
    <property type="match status" value="1"/>
</dbReference>
<dbReference type="EMBL" id="UINC01085973">
    <property type="protein sequence ID" value="SVC34002.1"/>
    <property type="molecule type" value="Genomic_DNA"/>
</dbReference>
<evidence type="ECO:0008006" key="2">
    <source>
        <dbReference type="Google" id="ProtNLM"/>
    </source>
</evidence>
<name>A0A382LFW0_9ZZZZ</name>
<dbReference type="PANTHER" id="PTHR34512:SF30">
    <property type="entry name" value="OUTER MEMBRANE PROTEIN ASSEMBLY FACTOR BAMB"/>
    <property type="match status" value="1"/>
</dbReference>
<organism evidence="1">
    <name type="scientific">marine metagenome</name>
    <dbReference type="NCBI Taxonomy" id="408172"/>
    <lineage>
        <taxon>unclassified sequences</taxon>
        <taxon>metagenomes</taxon>
        <taxon>ecological metagenomes</taxon>
    </lineage>
</organism>
<proteinExistence type="predicted"/>
<gene>
    <name evidence="1" type="ORF">METZ01_LOCUS286856</name>
</gene>
<dbReference type="AlphaFoldDB" id="A0A382LFW0"/>
<feature type="non-terminal residue" evidence="1">
    <location>
        <position position="98"/>
    </location>
</feature>
<dbReference type="SUPFAM" id="SSF50998">
    <property type="entry name" value="Quinoprotein alcohol dehydrogenase-like"/>
    <property type="match status" value="1"/>
</dbReference>
<reference evidence="1" key="1">
    <citation type="submission" date="2018-05" db="EMBL/GenBank/DDBJ databases">
        <authorList>
            <person name="Lanie J.A."/>
            <person name="Ng W.-L."/>
            <person name="Kazmierczak K.M."/>
            <person name="Andrzejewski T.M."/>
            <person name="Davidsen T.M."/>
            <person name="Wayne K.J."/>
            <person name="Tettelin H."/>
            <person name="Glass J.I."/>
            <person name="Rusch D."/>
            <person name="Podicherti R."/>
            <person name="Tsui H.-C.T."/>
            <person name="Winkler M.E."/>
        </authorList>
    </citation>
    <scope>NUCLEOTIDE SEQUENCE</scope>
</reference>